<reference evidence="2" key="2">
    <citation type="submission" date="2020-09" db="EMBL/GenBank/DDBJ databases">
        <authorList>
            <person name="Sun Q."/>
            <person name="Ohkuma M."/>
        </authorList>
    </citation>
    <scope>NUCLEOTIDE SEQUENCE</scope>
    <source>
        <strain evidence="2">JCM 4122</strain>
    </source>
</reference>
<evidence type="ECO:0000313" key="3">
    <source>
        <dbReference type="Proteomes" id="UP000632849"/>
    </source>
</evidence>
<organism evidence="2 3">
    <name type="scientific">Streptomyces filamentosus</name>
    <name type="common">Streptomyces roseosporus</name>
    <dbReference type="NCBI Taxonomy" id="67294"/>
    <lineage>
        <taxon>Bacteria</taxon>
        <taxon>Bacillati</taxon>
        <taxon>Actinomycetota</taxon>
        <taxon>Actinomycetes</taxon>
        <taxon>Kitasatosporales</taxon>
        <taxon>Streptomycetaceae</taxon>
        <taxon>Streptomyces</taxon>
    </lineage>
</organism>
<dbReference type="EMBL" id="BNBE01000002">
    <property type="protein sequence ID" value="GHG13982.1"/>
    <property type="molecule type" value="Genomic_DNA"/>
</dbReference>
<accession>A0A919BUW7</accession>
<comment type="caution">
    <text evidence="2">The sequence shown here is derived from an EMBL/GenBank/DDBJ whole genome shotgun (WGS) entry which is preliminary data.</text>
</comment>
<feature type="region of interest" description="Disordered" evidence="1">
    <location>
        <begin position="1"/>
        <end position="26"/>
    </location>
</feature>
<keyword evidence="3" id="KW-1185">Reference proteome</keyword>
<proteinExistence type="predicted"/>
<protein>
    <submittedName>
        <fullName evidence="2">Uncharacterized protein</fullName>
    </submittedName>
</protein>
<sequence length="203" mass="22060">MNGSWRSAPMPQHVAQLPRNTAGRPVPGNVSWYEADDDGSILVTSNDELGGHITCSCTPGRGTPAFGEQCPVRQREFMVQRLCGLCTKGIATMEQLAFVGETDAGYYLEPPLHQDCAAYALQVCPRLHAAGDRIEVALAQTYTLMEDRIVGMTAGGELRRARFAFGDPVARHLAVLEFYLAVPVAPTRQTGPEWVANRTQDAA</sequence>
<dbReference type="AlphaFoldDB" id="A0A919BUW7"/>
<evidence type="ECO:0000256" key="1">
    <source>
        <dbReference type="SAM" id="MobiDB-lite"/>
    </source>
</evidence>
<name>A0A919BUW7_STRFL</name>
<reference evidence="2" key="1">
    <citation type="journal article" date="2014" name="Int. J. Syst. Evol. Microbiol.">
        <title>Complete genome sequence of Corynebacterium casei LMG S-19264T (=DSM 44701T), isolated from a smear-ripened cheese.</title>
        <authorList>
            <consortium name="US DOE Joint Genome Institute (JGI-PGF)"/>
            <person name="Walter F."/>
            <person name="Albersmeier A."/>
            <person name="Kalinowski J."/>
            <person name="Ruckert C."/>
        </authorList>
    </citation>
    <scope>NUCLEOTIDE SEQUENCE</scope>
    <source>
        <strain evidence="2">JCM 4122</strain>
    </source>
</reference>
<evidence type="ECO:0000313" key="2">
    <source>
        <dbReference type="EMBL" id="GHG13982.1"/>
    </source>
</evidence>
<dbReference type="Proteomes" id="UP000632849">
    <property type="component" value="Unassembled WGS sequence"/>
</dbReference>
<gene>
    <name evidence="2" type="ORF">GCM10017667_55150</name>
</gene>